<dbReference type="Proteomes" id="UP000728185">
    <property type="component" value="Unassembled WGS sequence"/>
</dbReference>
<protein>
    <recommendedName>
        <fullName evidence="9">Centriolar and ciliogenesis-associated protein HYLS1 C-terminal domain-containing protein</fullName>
    </recommendedName>
</protein>
<gene>
    <name evidence="10" type="ORF">FBUS_04003</name>
</gene>
<feature type="compositionally biased region" description="Polar residues" evidence="8">
    <location>
        <begin position="454"/>
        <end position="464"/>
    </location>
</feature>
<feature type="compositionally biased region" description="Basic residues" evidence="8">
    <location>
        <begin position="478"/>
        <end position="492"/>
    </location>
</feature>
<keyword evidence="11" id="KW-1185">Reference proteome</keyword>
<keyword evidence="6" id="KW-0206">Cytoskeleton</keyword>
<feature type="region of interest" description="Disordered" evidence="8">
    <location>
        <begin position="426"/>
        <end position="500"/>
    </location>
</feature>
<dbReference type="OrthoDB" id="6343432at2759"/>
<dbReference type="PANTHER" id="PTHR34174">
    <property type="entry name" value="HYDROLETHALUS SYNDROME PROTEIN 1"/>
    <property type="match status" value="1"/>
</dbReference>
<evidence type="ECO:0000259" key="9">
    <source>
        <dbReference type="Pfam" id="PF15311"/>
    </source>
</evidence>
<comment type="subcellular location">
    <subcellularLocation>
        <location evidence="2">Cell projection</location>
        <location evidence="2">Cilium</location>
    </subcellularLocation>
    <subcellularLocation>
        <location evidence="1">Cytoplasm</location>
        <location evidence="1">Cytoskeleton</location>
        <location evidence="1">Microtubule organizing center</location>
        <location evidence="1">Centrosome</location>
        <location evidence="1">Centriole</location>
    </subcellularLocation>
</comment>
<evidence type="ECO:0000313" key="10">
    <source>
        <dbReference type="EMBL" id="KAA0198074.1"/>
    </source>
</evidence>
<evidence type="ECO:0000256" key="2">
    <source>
        <dbReference type="ARBA" id="ARBA00004138"/>
    </source>
</evidence>
<evidence type="ECO:0000256" key="3">
    <source>
        <dbReference type="ARBA" id="ARBA00010091"/>
    </source>
</evidence>
<organism evidence="10 11">
    <name type="scientific">Fasciolopsis buskii</name>
    <dbReference type="NCBI Taxonomy" id="27845"/>
    <lineage>
        <taxon>Eukaryota</taxon>
        <taxon>Metazoa</taxon>
        <taxon>Spiralia</taxon>
        <taxon>Lophotrochozoa</taxon>
        <taxon>Platyhelminthes</taxon>
        <taxon>Trematoda</taxon>
        <taxon>Digenea</taxon>
        <taxon>Plagiorchiida</taxon>
        <taxon>Echinostomata</taxon>
        <taxon>Echinostomatoidea</taxon>
        <taxon>Fasciolidae</taxon>
        <taxon>Fasciolopsis</taxon>
    </lineage>
</organism>
<feature type="compositionally biased region" description="Low complexity" evidence="8">
    <location>
        <begin position="555"/>
        <end position="570"/>
    </location>
</feature>
<comment type="caution">
    <text evidence="10">The sequence shown here is derived from an EMBL/GenBank/DDBJ whole genome shotgun (WGS) entry which is preliminary data.</text>
</comment>
<dbReference type="InterPro" id="IPR027918">
    <property type="entry name" value="HYLS1_C_dom"/>
</dbReference>
<comment type="similarity">
    <text evidence="3">Belongs to the HYLS1 family.</text>
</comment>
<keyword evidence="5" id="KW-0970">Cilium biogenesis/degradation</keyword>
<evidence type="ECO:0000256" key="6">
    <source>
        <dbReference type="ARBA" id="ARBA00023212"/>
    </source>
</evidence>
<keyword evidence="7" id="KW-0966">Cell projection</keyword>
<dbReference type="GO" id="GO:0097730">
    <property type="term" value="C:non-motile cilium"/>
    <property type="evidence" value="ECO:0007669"/>
    <property type="project" value="TreeGrafter"/>
</dbReference>
<evidence type="ECO:0000313" key="11">
    <source>
        <dbReference type="Proteomes" id="UP000728185"/>
    </source>
</evidence>
<dbReference type="EMBL" id="LUCM01001947">
    <property type="protein sequence ID" value="KAA0198074.1"/>
    <property type="molecule type" value="Genomic_DNA"/>
</dbReference>
<dbReference type="GO" id="GO:0005814">
    <property type="term" value="C:centriole"/>
    <property type="evidence" value="ECO:0007669"/>
    <property type="project" value="UniProtKB-SubCell"/>
</dbReference>
<evidence type="ECO:0000256" key="4">
    <source>
        <dbReference type="ARBA" id="ARBA00022490"/>
    </source>
</evidence>
<dbReference type="PANTHER" id="PTHR34174:SF1">
    <property type="entry name" value="CENTRIOLAR AND CILIOGENESIS-ASSOCIATED PROTEIN HYLS1"/>
    <property type="match status" value="1"/>
</dbReference>
<feature type="compositionally biased region" description="Polar residues" evidence="8">
    <location>
        <begin position="334"/>
        <end position="357"/>
    </location>
</feature>
<feature type="region of interest" description="Disordered" evidence="8">
    <location>
        <begin position="211"/>
        <end position="233"/>
    </location>
</feature>
<accession>A0A8E0VMV4</accession>
<evidence type="ECO:0000256" key="5">
    <source>
        <dbReference type="ARBA" id="ARBA00022794"/>
    </source>
</evidence>
<evidence type="ECO:0000256" key="7">
    <source>
        <dbReference type="ARBA" id="ARBA00023273"/>
    </source>
</evidence>
<keyword evidence="4" id="KW-0963">Cytoplasm</keyword>
<feature type="compositionally biased region" description="Polar residues" evidence="8">
    <location>
        <begin position="435"/>
        <end position="447"/>
    </location>
</feature>
<proteinExistence type="inferred from homology"/>
<dbReference type="Pfam" id="PF15311">
    <property type="entry name" value="HYLS1_C"/>
    <property type="match status" value="1"/>
</dbReference>
<dbReference type="InterPro" id="IPR052319">
    <property type="entry name" value="Centriolar_ciliogenesis_assoc"/>
</dbReference>
<dbReference type="AlphaFoldDB" id="A0A8E0VMV4"/>
<evidence type="ECO:0000256" key="1">
    <source>
        <dbReference type="ARBA" id="ARBA00004114"/>
    </source>
</evidence>
<feature type="compositionally biased region" description="Polar residues" evidence="8">
    <location>
        <begin position="172"/>
        <end position="188"/>
    </location>
</feature>
<feature type="region of interest" description="Disordered" evidence="8">
    <location>
        <begin position="144"/>
        <end position="188"/>
    </location>
</feature>
<feature type="domain" description="Centriolar and ciliogenesis-associated protein HYLS1 C-terminal" evidence="9">
    <location>
        <begin position="576"/>
        <end position="623"/>
    </location>
</feature>
<feature type="compositionally biased region" description="Basic and acidic residues" evidence="8">
    <location>
        <begin position="224"/>
        <end position="233"/>
    </location>
</feature>
<sequence length="665" mass="73091">MPLCSVGVPLPKTDLDFSIEEIQSQLSALGLTDLSRIQLVRLKRHLDKVIEREKNQLTTHYLPAEPACEERETNCSVSDSLSTVTDDSCTVRGLSQGSASASSLPRDQVWQKPGTIKGIPFIPNKPGHMNSNCKSSKAVLKSGHLGSASPFQSPPHRPSVRVPRSQKRMKKLSSQAPLIMSNSSSSSDEQILDKHTKESLCIPLSAHDSEFDKRTTATESSDLINRHSDGNTPAEHRVHITAANTEPCRASQIGRDDGDFDFISSPTDGNKSTPKISSGFSGDPHFKVHGSGTKSAVTQYPYLSSMLLAIRFLMVIVFSVTLTYQTVRKCVSRVSPTEHSTTSPKTHTGNSFTNGDLSLQKPPPISVGTESGLLSCPGSQLNGSMSASVPVRHLKVILPNKGHGPCAAIPTNSQAIHMCKGCNKKRDGNGPIDSSKPQILETNYSTDGSKRNSSRCTSARSRSNSTDRRFKRPPSVGRRSRRRSLSAGRKLKIGPEPERSALKSTSVYPFRLGESCNSPCSFRGSVYTDGSEHSGVRSARFPENPVAKVHEWHSRLSTTSTGRRTSFSQSNRSGTNTARVKRQDPVSRYHSYQRTWLSHLIPGEDSRRTLRWNVKAALMHREVPILQRNIGEVTRLFGPRVAAMLVREHQQSLRSLNVSFECRRL</sequence>
<evidence type="ECO:0000256" key="8">
    <source>
        <dbReference type="SAM" id="MobiDB-lite"/>
    </source>
</evidence>
<dbReference type="GO" id="GO:0060271">
    <property type="term" value="P:cilium assembly"/>
    <property type="evidence" value="ECO:0007669"/>
    <property type="project" value="TreeGrafter"/>
</dbReference>
<feature type="region of interest" description="Disordered" evidence="8">
    <location>
        <begin position="333"/>
        <end position="364"/>
    </location>
</feature>
<feature type="region of interest" description="Disordered" evidence="8">
    <location>
        <begin position="555"/>
        <end position="585"/>
    </location>
</feature>
<reference evidence="10" key="1">
    <citation type="submission" date="2019-05" db="EMBL/GenBank/DDBJ databases">
        <title>Annotation for the trematode Fasciolopsis buski.</title>
        <authorList>
            <person name="Choi Y.-J."/>
        </authorList>
    </citation>
    <scope>NUCLEOTIDE SEQUENCE</scope>
    <source>
        <strain evidence="10">HT</strain>
        <tissue evidence="10">Whole worm</tissue>
    </source>
</reference>
<name>A0A8E0VMV4_9TREM</name>